<dbReference type="GO" id="GO:0020037">
    <property type="term" value="F:heme binding"/>
    <property type="evidence" value="ECO:0007669"/>
    <property type="project" value="InterPro"/>
</dbReference>
<dbReference type="RefSeq" id="XP_018270282.1">
    <property type="nucleotide sequence ID" value="XM_018414470.1"/>
</dbReference>
<dbReference type="AlphaFoldDB" id="A0A194S0I1"/>
<evidence type="ECO:0000313" key="7">
    <source>
        <dbReference type="EMBL" id="KPV74233.1"/>
    </source>
</evidence>
<dbReference type="InterPro" id="IPR001128">
    <property type="entry name" value="Cyt_P450"/>
</dbReference>
<dbReference type="InterPro" id="IPR002401">
    <property type="entry name" value="Cyt_P450_E_grp-I"/>
</dbReference>
<reference evidence="7 8" key="1">
    <citation type="journal article" date="2015" name="Front. Microbiol.">
        <title>Genome sequence of the plant growth promoting endophytic yeast Rhodotorula graminis WP1.</title>
        <authorList>
            <person name="Firrincieli A."/>
            <person name="Otillar R."/>
            <person name="Salamov A."/>
            <person name="Schmutz J."/>
            <person name="Khan Z."/>
            <person name="Redman R.S."/>
            <person name="Fleck N.D."/>
            <person name="Lindquist E."/>
            <person name="Grigoriev I.V."/>
            <person name="Doty S.L."/>
        </authorList>
    </citation>
    <scope>NUCLEOTIDE SEQUENCE [LARGE SCALE GENOMIC DNA]</scope>
    <source>
        <strain evidence="7 8">WP1</strain>
    </source>
</reference>
<dbReference type="OMA" id="SWFVKCE"/>
<evidence type="ECO:0008006" key="9">
    <source>
        <dbReference type="Google" id="ProtNLM"/>
    </source>
</evidence>
<dbReference type="PANTHER" id="PTHR24296">
    <property type="entry name" value="CYTOCHROME P450"/>
    <property type="match status" value="1"/>
</dbReference>
<dbReference type="PRINTS" id="PR00463">
    <property type="entry name" value="EP450I"/>
</dbReference>
<feature type="binding site" description="axial binding residue" evidence="5">
    <location>
        <position position="471"/>
    </location>
    <ligand>
        <name>heme</name>
        <dbReference type="ChEBI" id="CHEBI:30413"/>
    </ligand>
    <ligandPart>
        <name>Fe</name>
        <dbReference type="ChEBI" id="CHEBI:18248"/>
    </ligandPart>
</feature>
<accession>A0A194S0I1</accession>
<dbReference type="Gene3D" id="1.10.630.10">
    <property type="entry name" value="Cytochrome P450"/>
    <property type="match status" value="1"/>
</dbReference>
<dbReference type="InterPro" id="IPR017972">
    <property type="entry name" value="Cyt_P450_CS"/>
</dbReference>
<comment type="cofactor">
    <cofactor evidence="5">
        <name>heme</name>
        <dbReference type="ChEBI" id="CHEBI:30413"/>
    </cofactor>
</comment>
<keyword evidence="3 6" id="KW-0560">Oxidoreductase</keyword>
<keyword evidence="4 5" id="KW-0408">Iron</keyword>
<evidence type="ECO:0000313" key="8">
    <source>
        <dbReference type="Proteomes" id="UP000053890"/>
    </source>
</evidence>
<evidence type="ECO:0000256" key="3">
    <source>
        <dbReference type="ARBA" id="ARBA00023002"/>
    </source>
</evidence>
<evidence type="ECO:0000256" key="1">
    <source>
        <dbReference type="ARBA" id="ARBA00010617"/>
    </source>
</evidence>
<protein>
    <recommendedName>
        <fullName evidence="9">Cytochrome P450</fullName>
    </recommendedName>
</protein>
<dbReference type="GO" id="GO:0005506">
    <property type="term" value="F:iron ion binding"/>
    <property type="evidence" value="ECO:0007669"/>
    <property type="project" value="InterPro"/>
</dbReference>
<dbReference type="Proteomes" id="UP000053890">
    <property type="component" value="Unassembled WGS sequence"/>
</dbReference>
<organism evidence="7 8">
    <name type="scientific">Rhodotorula graminis (strain WP1)</name>
    <dbReference type="NCBI Taxonomy" id="578459"/>
    <lineage>
        <taxon>Eukaryota</taxon>
        <taxon>Fungi</taxon>
        <taxon>Dikarya</taxon>
        <taxon>Basidiomycota</taxon>
        <taxon>Pucciniomycotina</taxon>
        <taxon>Microbotryomycetes</taxon>
        <taxon>Sporidiobolales</taxon>
        <taxon>Sporidiobolaceae</taxon>
        <taxon>Rhodotorula</taxon>
    </lineage>
</organism>
<evidence type="ECO:0000256" key="5">
    <source>
        <dbReference type="PIRSR" id="PIRSR602401-1"/>
    </source>
</evidence>
<dbReference type="GO" id="GO:0006629">
    <property type="term" value="P:lipid metabolic process"/>
    <property type="evidence" value="ECO:0007669"/>
    <property type="project" value="UniProtKB-ARBA"/>
</dbReference>
<name>A0A194S0I1_RHOGW</name>
<sequence length="537" mass="60631">MADLQSRLAHLDLSSLQLVALALTAAVLAVVYHYRDGRAIGTRPRPDLFQVPGKRWPLLGDLLTMVKHQDRALDRFLEVRRAHGHELVKDRSRAVSMTVPFRRMIEVSSPDYLEHIQKTNFANYVKGPTFYRNLSPVLGDGIFCVDGPAWQTQRKATSKIFTANNFKGIITASLERNLNTLVTIIGRHADRGETFDLADLFFRFTLNSFAEMAFGRDLGSLSTETDEQIPFAVAFDEAQCISNGRFTNPLWPVLEFFNGNRSRMAELTKIMDTFAYNVIDEREREGLGNFTGADKKEAGEKDLLSLYMALRDDNGAPLTRKMLRDAIFNLIIAGRDTTAQALSWTFFHLMREPQHIAALRNEIDSLGSVDYETFKNLRTTTAIFQEGLRLHPSVPKNVWQALDDDVLPNGGPRIEKGDSVFWSDWAMARDQAVWGPDAAEFKPERWLDGEGSLKRESQFKFHAFNAGYRVCLGQNLALYEGTAVLADLFRAFDFQFAPGYLENVKMADTDPTPMYKGALTLSMAEPLRMTATRRTTA</sequence>
<keyword evidence="6" id="KW-0503">Monooxygenase</keyword>
<comment type="similarity">
    <text evidence="1 6">Belongs to the cytochrome P450 family.</text>
</comment>
<dbReference type="SUPFAM" id="SSF48264">
    <property type="entry name" value="Cytochrome P450"/>
    <property type="match status" value="1"/>
</dbReference>
<evidence type="ECO:0000256" key="6">
    <source>
        <dbReference type="RuleBase" id="RU000461"/>
    </source>
</evidence>
<dbReference type="Pfam" id="PF00067">
    <property type="entry name" value="p450"/>
    <property type="match status" value="1"/>
</dbReference>
<evidence type="ECO:0000256" key="2">
    <source>
        <dbReference type="ARBA" id="ARBA00022723"/>
    </source>
</evidence>
<proteinExistence type="inferred from homology"/>
<dbReference type="PROSITE" id="PS00086">
    <property type="entry name" value="CYTOCHROME_P450"/>
    <property type="match status" value="1"/>
</dbReference>
<dbReference type="EMBL" id="KQ474080">
    <property type="protein sequence ID" value="KPV74233.1"/>
    <property type="molecule type" value="Genomic_DNA"/>
</dbReference>
<keyword evidence="2 5" id="KW-0479">Metal-binding</keyword>
<keyword evidence="8" id="KW-1185">Reference proteome</keyword>
<dbReference type="GO" id="GO:0016705">
    <property type="term" value="F:oxidoreductase activity, acting on paired donors, with incorporation or reduction of molecular oxygen"/>
    <property type="evidence" value="ECO:0007669"/>
    <property type="project" value="InterPro"/>
</dbReference>
<evidence type="ECO:0000256" key="4">
    <source>
        <dbReference type="ARBA" id="ARBA00023004"/>
    </source>
</evidence>
<dbReference type="PRINTS" id="PR00385">
    <property type="entry name" value="P450"/>
</dbReference>
<dbReference type="GeneID" id="28974918"/>
<dbReference type="InterPro" id="IPR036396">
    <property type="entry name" value="Cyt_P450_sf"/>
</dbReference>
<dbReference type="OrthoDB" id="1470350at2759"/>
<dbReference type="STRING" id="578459.A0A194S0I1"/>
<keyword evidence="5 6" id="KW-0349">Heme</keyword>
<gene>
    <name evidence="7" type="ORF">RHOBADRAFT_44718</name>
</gene>
<dbReference type="GO" id="GO:0004497">
    <property type="term" value="F:monooxygenase activity"/>
    <property type="evidence" value="ECO:0007669"/>
    <property type="project" value="UniProtKB-KW"/>
</dbReference>